<keyword evidence="3" id="KW-1185">Reference proteome</keyword>
<evidence type="ECO:0000313" key="2">
    <source>
        <dbReference type="EMBL" id="QOR45363.1"/>
    </source>
</evidence>
<reference evidence="2 3" key="1">
    <citation type="submission" date="2020-10" db="EMBL/GenBank/DDBJ databases">
        <title>Trueperella pecoris sp. nov. isolated from bovine and porcine specimens.</title>
        <authorList>
            <person name="Schoenecker L."/>
            <person name="Schnydrig P."/>
            <person name="Brodard I."/>
            <person name="Thomann A."/>
            <person name="Hemphill A."/>
            <person name="Rodriguez-Campos S."/>
            <person name="Perreten V."/>
            <person name="Jores J."/>
            <person name="Kittl S."/>
        </authorList>
    </citation>
    <scope>NUCLEOTIDE SEQUENCE [LARGE SCALE GENOMIC DNA]</scope>
    <source>
        <strain evidence="2 3">15A0121</strain>
    </source>
</reference>
<keyword evidence="1" id="KW-0812">Transmembrane</keyword>
<organism evidence="2 3">
    <name type="scientific">Trueperella pecoris</name>
    <dbReference type="NCBI Taxonomy" id="2733571"/>
    <lineage>
        <taxon>Bacteria</taxon>
        <taxon>Bacillati</taxon>
        <taxon>Actinomycetota</taxon>
        <taxon>Actinomycetes</taxon>
        <taxon>Actinomycetales</taxon>
        <taxon>Actinomycetaceae</taxon>
        <taxon>Trueperella</taxon>
    </lineage>
</organism>
<feature type="transmembrane region" description="Helical" evidence="1">
    <location>
        <begin position="50"/>
        <end position="70"/>
    </location>
</feature>
<feature type="transmembrane region" description="Helical" evidence="1">
    <location>
        <begin position="185"/>
        <end position="207"/>
    </location>
</feature>
<dbReference type="AlphaFoldDB" id="A0A7M1QU45"/>
<keyword evidence="1" id="KW-1133">Transmembrane helix</keyword>
<accession>A0A7M1QU45</accession>
<name>A0A7M1QU45_9ACTO</name>
<evidence type="ECO:0000256" key="1">
    <source>
        <dbReference type="SAM" id="Phobius"/>
    </source>
</evidence>
<dbReference type="RefSeq" id="WP_197550962.1">
    <property type="nucleotide sequence ID" value="NZ_CP063213.1"/>
</dbReference>
<dbReference type="InterPro" id="IPR009339">
    <property type="entry name" value="DUF998"/>
</dbReference>
<proteinExistence type="predicted"/>
<feature type="transmembrane region" description="Helical" evidence="1">
    <location>
        <begin position="114"/>
        <end position="132"/>
    </location>
</feature>
<dbReference type="EMBL" id="CP063213">
    <property type="protein sequence ID" value="QOR45363.1"/>
    <property type="molecule type" value="Genomic_DNA"/>
</dbReference>
<sequence length="248" mass="25879">MNKKLVAITLAVGALVYASVVTEIFLGYPLSPTRSYLSELSAIDQASAPLVRTMDAVAGVLFAAAGFALWMDHRRETGRLAVDAPPAGGLTTEPPAGRWHSVHVGPLRIVPGRLIAVGLMLAGLATTLDATFPMDCAESEPGCLERLAMCTSFSHQAHAVTSSLAGTGLVVVAVGAFFGARLHQALSTIVVVAMVAQLLAIGTGLPVGVPQRVQVAASVLLMFVLAWDLWRKGKRHVGHSARPGADTD</sequence>
<evidence type="ECO:0000313" key="3">
    <source>
        <dbReference type="Proteomes" id="UP000595053"/>
    </source>
</evidence>
<feature type="transmembrane region" description="Helical" evidence="1">
    <location>
        <begin position="213"/>
        <end position="230"/>
    </location>
</feature>
<feature type="transmembrane region" description="Helical" evidence="1">
    <location>
        <begin position="157"/>
        <end position="178"/>
    </location>
</feature>
<gene>
    <name evidence="2" type="ORF">INS88_08880</name>
</gene>
<dbReference type="Proteomes" id="UP000595053">
    <property type="component" value="Chromosome"/>
</dbReference>
<keyword evidence="1" id="KW-0472">Membrane</keyword>
<protein>
    <submittedName>
        <fullName evidence="2">DUF998 domain-containing protein</fullName>
    </submittedName>
</protein>
<dbReference type="Pfam" id="PF06197">
    <property type="entry name" value="DUF998"/>
    <property type="match status" value="2"/>
</dbReference>